<proteinExistence type="predicted"/>
<feature type="compositionally biased region" description="Low complexity" evidence="1">
    <location>
        <begin position="267"/>
        <end position="283"/>
    </location>
</feature>
<evidence type="ECO:0008006" key="4">
    <source>
        <dbReference type="Google" id="ProtNLM"/>
    </source>
</evidence>
<gene>
    <name evidence="2" type="ORF">COCON_G00075970</name>
</gene>
<keyword evidence="3" id="KW-1185">Reference proteome</keyword>
<feature type="region of interest" description="Disordered" evidence="1">
    <location>
        <begin position="485"/>
        <end position="511"/>
    </location>
</feature>
<accession>A0A9Q1DNP4</accession>
<feature type="region of interest" description="Disordered" evidence="1">
    <location>
        <begin position="559"/>
        <end position="582"/>
    </location>
</feature>
<protein>
    <recommendedName>
        <fullName evidence="4">Mastermind-like protein 2</fullName>
    </recommendedName>
</protein>
<evidence type="ECO:0000313" key="2">
    <source>
        <dbReference type="EMBL" id="KAJ8275845.1"/>
    </source>
</evidence>
<feature type="region of interest" description="Disordered" evidence="1">
    <location>
        <begin position="736"/>
        <end position="770"/>
    </location>
</feature>
<evidence type="ECO:0000256" key="1">
    <source>
        <dbReference type="SAM" id="MobiDB-lite"/>
    </source>
</evidence>
<feature type="compositionally biased region" description="Polar residues" evidence="1">
    <location>
        <begin position="295"/>
        <end position="310"/>
    </location>
</feature>
<organism evidence="2 3">
    <name type="scientific">Conger conger</name>
    <name type="common">Conger eel</name>
    <name type="synonym">Muraena conger</name>
    <dbReference type="NCBI Taxonomy" id="82655"/>
    <lineage>
        <taxon>Eukaryota</taxon>
        <taxon>Metazoa</taxon>
        <taxon>Chordata</taxon>
        <taxon>Craniata</taxon>
        <taxon>Vertebrata</taxon>
        <taxon>Euteleostomi</taxon>
        <taxon>Actinopterygii</taxon>
        <taxon>Neopterygii</taxon>
        <taxon>Teleostei</taxon>
        <taxon>Anguilliformes</taxon>
        <taxon>Congridae</taxon>
        <taxon>Conger</taxon>
    </lineage>
</organism>
<feature type="compositionally biased region" description="Polar residues" evidence="1">
    <location>
        <begin position="370"/>
        <end position="380"/>
    </location>
</feature>
<dbReference type="PANTHER" id="PTHR15692">
    <property type="entry name" value="MASTERMIND-LIKE"/>
    <property type="match status" value="1"/>
</dbReference>
<comment type="caution">
    <text evidence="2">The sequence shown here is derived from an EMBL/GenBank/DDBJ whole genome shotgun (WGS) entry which is preliminary data.</text>
</comment>
<feature type="compositionally biased region" description="Polar residues" evidence="1">
    <location>
        <begin position="594"/>
        <end position="605"/>
    </location>
</feature>
<dbReference type="InterPro" id="IPR046369">
    <property type="entry name" value="MAML1-3"/>
</dbReference>
<dbReference type="GO" id="GO:0003713">
    <property type="term" value="F:transcription coactivator activity"/>
    <property type="evidence" value="ECO:0007669"/>
    <property type="project" value="InterPro"/>
</dbReference>
<feature type="compositionally biased region" description="Gly residues" evidence="1">
    <location>
        <begin position="610"/>
        <end position="625"/>
    </location>
</feature>
<dbReference type="AlphaFoldDB" id="A0A9Q1DNP4"/>
<reference evidence="2" key="1">
    <citation type="journal article" date="2023" name="Science">
        <title>Genome structures resolve the early diversification of teleost fishes.</title>
        <authorList>
            <person name="Parey E."/>
            <person name="Louis A."/>
            <person name="Montfort J."/>
            <person name="Bouchez O."/>
            <person name="Roques C."/>
            <person name="Iampietro C."/>
            <person name="Lluch J."/>
            <person name="Castinel A."/>
            <person name="Donnadieu C."/>
            <person name="Desvignes T."/>
            <person name="Floi Bucao C."/>
            <person name="Jouanno E."/>
            <person name="Wen M."/>
            <person name="Mejri S."/>
            <person name="Dirks R."/>
            <person name="Jansen H."/>
            <person name="Henkel C."/>
            <person name="Chen W.J."/>
            <person name="Zahm M."/>
            <person name="Cabau C."/>
            <person name="Klopp C."/>
            <person name="Thompson A.W."/>
            <person name="Robinson-Rechavi M."/>
            <person name="Braasch I."/>
            <person name="Lecointre G."/>
            <person name="Bobe J."/>
            <person name="Postlethwait J.H."/>
            <person name="Berthelot C."/>
            <person name="Roest Crollius H."/>
            <person name="Guiguen Y."/>
        </authorList>
    </citation>
    <scope>NUCLEOTIDE SEQUENCE</scope>
    <source>
        <strain evidence="2">Concon-B</strain>
    </source>
</reference>
<dbReference type="GO" id="GO:0005654">
    <property type="term" value="C:nucleoplasm"/>
    <property type="evidence" value="ECO:0007669"/>
    <property type="project" value="TreeGrafter"/>
</dbReference>
<dbReference type="EMBL" id="JAFJMO010000005">
    <property type="protein sequence ID" value="KAJ8275845.1"/>
    <property type="molecule type" value="Genomic_DNA"/>
</dbReference>
<dbReference type="PANTHER" id="PTHR15692:SF9">
    <property type="entry name" value="MASTERMIND-LIKE PROTEIN 2"/>
    <property type="match status" value="1"/>
</dbReference>
<dbReference type="Proteomes" id="UP001152803">
    <property type="component" value="Unassembled WGS sequence"/>
</dbReference>
<sequence>MTPLCPIHENMMLQGSLRRKIEGQPLGYSVKQNGLSGGAFGPDFKRVCLEGGAMGHSGCTFSNGQYHSRPEEVAISHGLQRKDRNVMTPPLGGDLFSLTLKEMKKEPGETRSCGRSSTADPSTMVFDFKEEEMDPDLQDLFDELSKSVPSFDDLELEKILKQDDNEDAFSLDLGRPSSVGAGRPCTQQERTIKTEYSPGFCHTHSHGHASVGSPQLRPASAGPSLSSAVAHNPGQGSEESQCSLTGGTEGSRTEQLDNQQHQQPGSNLLAHRQHQQQNQARAAPNWSPNVAPHSSMGTFGQEKTGSQLRLSPQRKGMSNCLFKLNGSGNAGPSSEVKVLGSKPLSHFGHKPHSQQTSLMGMPQSKHPLRYQNQEQQHPQTAPSPNPLQPQHPQRFHNPSLPACQQSKPLLPPKMPLSQHGSGLHFKVAQQRQALPTGILLPMGMSFGSGLAEAQQSTATASNQPKVLGKNQAMQRQLALQQQIVTDSDKINPQDQLSRHLTRPPPDYKQPRRNMVGVQQANLYKGGGLPLSMNSSQALTGTVSSQSVIQASSCLVSTSQGTKMAATPNDRRFGSRPDPSQGRYSIQTMSQLQQLGNQNPVGPSQKSLGFPGPGKVGGAFGSGPGSNGQHIRPPGGQGAPGMPRQRLMSMLTGGNNVGAPLNWGQGSKQSPLGLRRFPGPLVPPPHPGAHNMRGPHFLPRCMVPTSQMTADTPMLPLNQVMSGHGVGPRMPPLPAAANLSSHSQAASPMGTFGNPSAQNGRGYHSNQSGDLTFDFLQDGDNTVPGINSDSDFIDSLLKSGPGNDDWMKDINLDEILGSHS</sequence>
<evidence type="ECO:0000313" key="3">
    <source>
        <dbReference type="Proteomes" id="UP001152803"/>
    </source>
</evidence>
<feature type="region of interest" description="Disordered" evidence="1">
    <location>
        <begin position="197"/>
        <end position="418"/>
    </location>
</feature>
<feature type="region of interest" description="Disordered" evidence="1">
    <location>
        <begin position="594"/>
        <end position="642"/>
    </location>
</feature>
<dbReference type="OrthoDB" id="9908492at2759"/>
<dbReference type="GO" id="GO:0007221">
    <property type="term" value="P:positive regulation of transcription of Notch receptor target"/>
    <property type="evidence" value="ECO:0007669"/>
    <property type="project" value="InterPro"/>
</dbReference>
<name>A0A9Q1DNP4_CONCO</name>
<feature type="compositionally biased region" description="Polar residues" evidence="1">
    <location>
        <begin position="223"/>
        <end position="246"/>
    </location>
</feature>
<feature type="compositionally biased region" description="Polar residues" evidence="1">
    <location>
        <begin position="256"/>
        <end position="266"/>
    </location>
</feature>
<feature type="compositionally biased region" description="Polar residues" evidence="1">
    <location>
        <begin position="752"/>
        <end position="769"/>
    </location>
</feature>